<feature type="compositionally biased region" description="Polar residues" evidence="1">
    <location>
        <begin position="27"/>
        <end position="37"/>
    </location>
</feature>
<organism evidence="2 3">
    <name type="scientific">Halogeometricum pallidum JCM 14848</name>
    <dbReference type="NCBI Taxonomy" id="1227487"/>
    <lineage>
        <taxon>Archaea</taxon>
        <taxon>Methanobacteriati</taxon>
        <taxon>Methanobacteriota</taxon>
        <taxon>Stenosarchaea group</taxon>
        <taxon>Halobacteria</taxon>
        <taxon>Halobacteriales</taxon>
        <taxon>Haloferacaceae</taxon>
        <taxon>Halogeometricum</taxon>
    </lineage>
</organism>
<dbReference type="AlphaFoldDB" id="M0DAK9"/>
<dbReference type="RefSeq" id="WP_008385587.1">
    <property type="nucleotide sequence ID" value="NZ_AOIV01000017.1"/>
</dbReference>
<dbReference type="OrthoDB" id="282456at2157"/>
<reference evidence="2 3" key="1">
    <citation type="journal article" date="2014" name="PLoS Genet.">
        <title>Phylogenetically driven sequencing of extremely halophilic archaea reveals strategies for static and dynamic osmo-response.</title>
        <authorList>
            <person name="Becker E.A."/>
            <person name="Seitzer P.M."/>
            <person name="Tritt A."/>
            <person name="Larsen D."/>
            <person name="Krusor M."/>
            <person name="Yao A.I."/>
            <person name="Wu D."/>
            <person name="Madern D."/>
            <person name="Eisen J.A."/>
            <person name="Darling A.E."/>
            <person name="Facciotti M.T."/>
        </authorList>
    </citation>
    <scope>NUCLEOTIDE SEQUENCE [LARGE SCALE GENOMIC DNA]</scope>
    <source>
        <strain evidence="2 3">JCM 14848</strain>
    </source>
</reference>
<protein>
    <submittedName>
        <fullName evidence="2">Uncharacterized protein</fullName>
    </submittedName>
</protein>
<gene>
    <name evidence="2" type="ORF">C474_07852</name>
</gene>
<feature type="compositionally biased region" description="Basic and acidic residues" evidence="1">
    <location>
        <begin position="42"/>
        <end position="52"/>
    </location>
</feature>
<evidence type="ECO:0000313" key="3">
    <source>
        <dbReference type="Proteomes" id="UP000011513"/>
    </source>
</evidence>
<dbReference type="InParanoid" id="M0DAK9"/>
<feature type="region of interest" description="Disordered" evidence="1">
    <location>
        <begin position="27"/>
        <end position="52"/>
    </location>
</feature>
<evidence type="ECO:0000256" key="1">
    <source>
        <dbReference type="SAM" id="MobiDB-lite"/>
    </source>
</evidence>
<comment type="caution">
    <text evidence="2">The sequence shown here is derived from an EMBL/GenBank/DDBJ whole genome shotgun (WGS) entry which is preliminary data.</text>
</comment>
<evidence type="ECO:0000313" key="2">
    <source>
        <dbReference type="EMBL" id="ELZ31782.1"/>
    </source>
</evidence>
<sequence length="124" mass="13054">MGCDNDDGPGAESEVEYELMRQNLYETSSVGTPSPGTVGTEHASETNDEQHLTIRPTGDSVATFEATVDGVIESADGGADFPGLGKSAEDAVLEKPREYRIIGNLTDIRIKGPASAFLDGEHVA</sequence>
<dbReference type="EMBL" id="AOIV01000017">
    <property type="protein sequence ID" value="ELZ31782.1"/>
    <property type="molecule type" value="Genomic_DNA"/>
</dbReference>
<name>M0DAK9_HALPD</name>
<accession>M0DAK9</accession>
<keyword evidence="3" id="KW-1185">Reference proteome</keyword>
<dbReference type="Proteomes" id="UP000011513">
    <property type="component" value="Unassembled WGS sequence"/>
</dbReference>
<proteinExistence type="predicted"/>